<accession>A0AAD1UJE9</accession>
<proteinExistence type="predicted"/>
<keyword evidence="2" id="KW-1185">Reference proteome</keyword>
<organism evidence="1 2">
    <name type="scientific">Euplotes crassus</name>
    <dbReference type="NCBI Taxonomy" id="5936"/>
    <lineage>
        <taxon>Eukaryota</taxon>
        <taxon>Sar</taxon>
        <taxon>Alveolata</taxon>
        <taxon>Ciliophora</taxon>
        <taxon>Intramacronucleata</taxon>
        <taxon>Spirotrichea</taxon>
        <taxon>Hypotrichia</taxon>
        <taxon>Euplotida</taxon>
        <taxon>Euplotidae</taxon>
        <taxon>Moneuplotes</taxon>
    </lineage>
</organism>
<comment type="caution">
    <text evidence="1">The sequence shown here is derived from an EMBL/GenBank/DDBJ whole genome shotgun (WGS) entry which is preliminary data.</text>
</comment>
<protein>
    <submittedName>
        <fullName evidence="1">Uncharacterized protein</fullName>
    </submittedName>
</protein>
<evidence type="ECO:0000313" key="1">
    <source>
        <dbReference type="EMBL" id="CAI2370506.1"/>
    </source>
</evidence>
<dbReference type="AlphaFoldDB" id="A0AAD1UJE9"/>
<dbReference type="Proteomes" id="UP001295684">
    <property type="component" value="Unassembled WGS sequence"/>
</dbReference>
<gene>
    <name evidence="1" type="ORF">ECRASSUSDP1_LOCUS11819</name>
</gene>
<dbReference type="EMBL" id="CAMPGE010011689">
    <property type="protein sequence ID" value="CAI2370506.1"/>
    <property type="molecule type" value="Genomic_DNA"/>
</dbReference>
<sequence length="328" mass="35005">MKLSFLFKNPMVKGYSPASSGRVAVSSTSCSCSLKTLASSIGWYSNPTASPSIFLAPVNQIGCGAMSLIPTVKLTFSPAFPTIVSFWSLNSSFLTGAPFFCCLFISLQALFLSLLSSEDPSLESLLKVIIHFLKNFLALLLCHGPCPWCGPKCPPKPCCGPKWCGAPNGPIGPIGPPNPGNPASSPEELCSLSLEALEEKNFLNILSLLCFPPIPLHPFPNLLKCCSALVPSAASLITFQIFICPNFSSELNNSSSFSVISENLKSLRSSNLTSLLSSRVRSSIAWSTFSTSCRICVGFLTSTTILTFLLSSWVANSLSAFKSSSSLR</sequence>
<reference evidence="1" key="1">
    <citation type="submission" date="2023-07" db="EMBL/GenBank/DDBJ databases">
        <authorList>
            <consortium name="AG Swart"/>
            <person name="Singh M."/>
            <person name="Singh A."/>
            <person name="Seah K."/>
            <person name="Emmerich C."/>
        </authorList>
    </citation>
    <scope>NUCLEOTIDE SEQUENCE</scope>
    <source>
        <strain evidence="1">DP1</strain>
    </source>
</reference>
<name>A0AAD1UJE9_EUPCR</name>
<evidence type="ECO:0000313" key="2">
    <source>
        <dbReference type="Proteomes" id="UP001295684"/>
    </source>
</evidence>